<dbReference type="EMBL" id="LAZR01015809">
    <property type="protein sequence ID" value="KKM07283.1"/>
    <property type="molecule type" value="Genomic_DNA"/>
</dbReference>
<reference evidence="1" key="1">
    <citation type="journal article" date="2015" name="Nature">
        <title>Complex archaea that bridge the gap between prokaryotes and eukaryotes.</title>
        <authorList>
            <person name="Spang A."/>
            <person name="Saw J.H."/>
            <person name="Jorgensen S.L."/>
            <person name="Zaremba-Niedzwiedzka K."/>
            <person name="Martijn J."/>
            <person name="Lind A.E."/>
            <person name="van Eijk R."/>
            <person name="Schleper C."/>
            <person name="Guy L."/>
            <person name="Ettema T.J."/>
        </authorList>
    </citation>
    <scope>NUCLEOTIDE SEQUENCE</scope>
</reference>
<accession>A0A0F9K7Y9</accession>
<comment type="caution">
    <text evidence="1">The sequence shown here is derived from an EMBL/GenBank/DDBJ whole genome shotgun (WGS) entry which is preliminary data.</text>
</comment>
<sequence>MREFVTISWHRGDGVVRSSITLPMKDMLMASTIMADLGEIAKKIQDIQEIESEEPNIIPGLVGHA</sequence>
<evidence type="ECO:0000313" key="1">
    <source>
        <dbReference type="EMBL" id="KKM07283.1"/>
    </source>
</evidence>
<dbReference type="AlphaFoldDB" id="A0A0F9K7Y9"/>
<proteinExistence type="predicted"/>
<name>A0A0F9K7Y9_9ZZZZ</name>
<protein>
    <submittedName>
        <fullName evidence="1">Uncharacterized protein</fullName>
    </submittedName>
</protein>
<gene>
    <name evidence="1" type="ORF">LCGC14_1735460</name>
</gene>
<organism evidence="1">
    <name type="scientific">marine sediment metagenome</name>
    <dbReference type="NCBI Taxonomy" id="412755"/>
    <lineage>
        <taxon>unclassified sequences</taxon>
        <taxon>metagenomes</taxon>
        <taxon>ecological metagenomes</taxon>
    </lineage>
</organism>